<accession>A0A6A6DHG4</accession>
<feature type="transmembrane region" description="Helical" evidence="7">
    <location>
        <begin position="207"/>
        <end position="224"/>
    </location>
</feature>
<feature type="domain" description="Rhodopsin" evidence="8">
    <location>
        <begin position="37"/>
        <end position="269"/>
    </location>
</feature>
<dbReference type="PANTHER" id="PTHR33048:SF129">
    <property type="entry name" value="INTEGRAL MEMBRANE PROTEIN-RELATED"/>
    <property type="match status" value="1"/>
</dbReference>
<keyword evidence="3 7" id="KW-1133">Transmembrane helix</keyword>
<protein>
    <recommendedName>
        <fullName evidence="8">Rhodopsin domain-containing protein</fullName>
    </recommendedName>
</protein>
<name>A0A6A6DHG4_9PEZI</name>
<feature type="compositionally biased region" description="Polar residues" evidence="6">
    <location>
        <begin position="346"/>
        <end position="355"/>
    </location>
</feature>
<keyword evidence="4 7" id="KW-0472">Membrane</keyword>
<feature type="transmembrane region" description="Helical" evidence="7">
    <location>
        <begin position="122"/>
        <end position="144"/>
    </location>
</feature>
<evidence type="ECO:0000259" key="8">
    <source>
        <dbReference type="Pfam" id="PF20684"/>
    </source>
</evidence>
<feature type="transmembrane region" description="Helical" evidence="7">
    <location>
        <begin position="91"/>
        <end position="110"/>
    </location>
</feature>
<feature type="transmembrane region" description="Helical" evidence="7">
    <location>
        <begin position="49"/>
        <end position="71"/>
    </location>
</feature>
<evidence type="ECO:0000313" key="9">
    <source>
        <dbReference type="EMBL" id="KAF2177842.1"/>
    </source>
</evidence>
<dbReference type="PANTHER" id="PTHR33048">
    <property type="entry name" value="PTH11-LIKE INTEGRAL MEMBRANE PROTEIN (AFU_ORTHOLOGUE AFUA_5G11245)"/>
    <property type="match status" value="1"/>
</dbReference>
<evidence type="ECO:0000256" key="4">
    <source>
        <dbReference type="ARBA" id="ARBA00023136"/>
    </source>
</evidence>
<comment type="subcellular location">
    <subcellularLocation>
        <location evidence="1">Membrane</location>
        <topology evidence="1">Multi-pass membrane protein</topology>
    </subcellularLocation>
</comment>
<organism evidence="9 10">
    <name type="scientific">Zopfia rhizophila CBS 207.26</name>
    <dbReference type="NCBI Taxonomy" id="1314779"/>
    <lineage>
        <taxon>Eukaryota</taxon>
        <taxon>Fungi</taxon>
        <taxon>Dikarya</taxon>
        <taxon>Ascomycota</taxon>
        <taxon>Pezizomycotina</taxon>
        <taxon>Dothideomycetes</taxon>
        <taxon>Dothideomycetes incertae sedis</taxon>
        <taxon>Zopfiaceae</taxon>
        <taxon>Zopfia</taxon>
    </lineage>
</organism>
<evidence type="ECO:0000256" key="3">
    <source>
        <dbReference type="ARBA" id="ARBA00022989"/>
    </source>
</evidence>
<dbReference type="InterPro" id="IPR052337">
    <property type="entry name" value="SAT4-like"/>
</dbReference>
<feature type="compositionally biased region" description="Basic and acidic residues" evidence="6">
    <location>
        <begin position="308"/>
        <end position="329"/>
    </location>
</feature>
<evidence type="ECO:0000256" key="7">
    <source>
        <dbReference type="SAM" id="Phobius"/>
    </source>
</evidence>
<feature type="transmembrane region" description="Helical" evidence="7">
    <location>
        <begin position="244"/>
        <end position="266"/>
    </location>
</feature>
<dbReference type="InterPro" id="IPR049326">
    <property type="entry name" value="Rhodopsin_dom_fungi"/>
</dbReference>
<feature type="transmembrane region" description="Helical" evidence="7">
    <location>
        <begin position="172"/>
        <end position="195"/>
    </location>
</feature>
<feature type="region of interest" description="Disordered" evidence="6">
    <location>
        <begin position="292"/>
        <end position="382"/>
    </location>
</feature>
<evidence type="ECO:0000313" key="10">
    <source>
        <dbReference type="Proteomes" id="UP000800200"/>
    </source>
</evidence>
<keyword evidence="10" id="KW-1185">Reference proteome</keyword>
<dbReference type="GO" id="GO:0016020">
    <property type="term" value="C:membrane"/>
    <property type="evidence" value="ECO:0007669"/>
    <property type="project" value="UniProtKB-SubCell"/>
</dbReference>
<gene>
    <name evidence="9" type="ORF">K469DRAFT_754813</name>
</gene>
<dbReference type="EMBL" id="ML994681">
    <property type="protein sequence ID" value="KAF2177842.1"/>
    <property type="molecule type" value="Genomic_DNA"/>
</dbReference>
<dbReference type="Proteomes" id="UP000800200">
    <property type="component" value="Unassembled WGS sequence"/>
</dbReference>
<dbReference type="Pfam" id="PF20684">
    <property type="entry name" value="Fung_rhodopsin"/>
    <property type="match status" value="1"/>
</dbReference>
<dbReference type="OrthoDB" id="5278984at2759"/>
<evidence type="ECO:0000256" key="1">
    <source>
        <dbReference type="ARBA" id="ARBA00004141"/>
    </source>
</evidence>
<feature type="transmembrane region" description="Helical" evidence="7">
    <location>
        <begin position="12"/>
        <end position="37"/>
    </location>
</feature>
<keyword evidence="2 7" id="KW-0812">Transmembrane</keyword>
<evidence type="ECO:0000256" key="6">
    <source>
        <dbReference type="SAM" id="MobiDB-lite"/>
    </source>
</evidence>
<reference evidence="9" key="1">
    <citation type="journal article" date="2020" name="Stud. Mycol.">
        <title>101 Dothideomycetes genomes: a test case for predicting lifestyles and emergence of pathogens.</title>
        <authorList>
            <person name="Haridas S."/>
            <person name="Albert R."/>
            <person name="Binder M."/>
            <person name="Bloem J."/>
            <person name="Labutti K."/>
            <person name="Salamov A."/>
            <person name="Andreopoulos B."/>
            <person name="Baker S."/>
            <person name="Barry K."/>
            <person name="Bills G."/>
            <person name="Bluhm B."/>
            <person name="Cannon C."/>
            <person name="Castanera R."/>
            <person name="Culley D."/>
            <person name="Daum C."/>
            <person name="Ezra D."/>
            <person name="Gonzalez J."/>
            <person name="Henrissat B."/>
            <person name="Kuo A."/>
            <person name="Liang C."/>
            <person name="Lipzen A."/>
            <person name="Lutzoni F."/>
            <person name="Magnuson J."/>
            <person name="Mondo S."/>
            <person name="Nolan M."/>
            <person name="Ohm R."/>
            <person name="Pangilinan J."/>
            <person name="Park H.-J."/>
            <person name="Ramirez L."/>
            <person name="Alfaro M."/>
            <person name="Sun H."/>
            <person name="Tritt A."/>
            <person name="Yoshinaga Y."/>
            <person name="Zwiers L.-H."/>
            <person name="Turgeon B."/>
            <person name="Goodwin S."/>
            <person name="Spatafora J."/>
            <person name="Crous P."/>
            <person name="Grigoriev I."/>
        </authorList>
    </citation>
    <scope>NUCLEOTIDE SEQUENCE</scope>
    <source>
        <strain evidence="9">CBS 207.26</strain>
    </source>
</reference>
<dbReference type="AlphaFoldDB" id="A0A6A6DHG4"/>
<proteinExistence type="inferred from homology"/>
<comment type="similarity">
    <text evidence="5">Belongs to the SAT4 family.</text>
</comment>
<evidence type="ECO:0000256" key="5">
    <source>
        <dbReference type="ARBA" id="ARBA00038359"/>
    </source>
</evidence>
<evidence type="ECO:0000256" key="2">
    <source>
        <dbReference type="ARBA" id="ARBA00022692"/>
    </source>
</evidence>
<sequence length="382" mass="42401">MPLPSRLPVSDLTFTLATTFLIAPLTLQIIAIFVFFARAYTRAFPIWKFTIDDYLISLAFALITVMFGLMYEAEAWAWGGNHPAYRSIDDLYHSAKVATIATPFWACVHAPPTSAILRMERIFLYIMIGLNVILILFTGVGNLFQCVPFAGIYDIKNEIKDKKCWGSTMNHASLYISAIINVGTDIIFSLIPLTFLRKIRRPTREKVVIGGLMALGLVASSLSLTKAVMAAKSKSIKDRTAASILFGLLSCLEVQTAFIAACIPTLRSSSKRVLARLGFLSHSKNSAYRRYGEGSIISGGPKGRSKQIKMEHLESEGSRPDADETRDGDDGAYEMDPNTGRIVCTTELQVHSSRTNLREEWQKSPGQVMEEEWEAQRTGVAR</sequence>